<feature type="region of interest" description="Disordered" evidence="1">
    <location>
        <begin position="106"/>
        <end position="132"/>
    </location>
</feature>
<feature type="region of interest" description="Disordered" evidence="1">
    <location>
        <begin position="216"/>
        <end position="248"/>
    </location>
</feature>
<dbReference type="EMBL" id="CP119312">
    <property type="protein sequence ID" value="WEK05420.1"/>
    <property type="molecule type" value="Genomic_DNA"/>
</dbReference>
<evidence type="ECO:0000313" key="2">
    <source>
        <dbReference type="EMBL" id="WEK05420.1"/>
    </source>
</evidence>
<dbReference type="AlphaFoldDB" id="A0AAJ6B081"/>
<gene>
    <name evidence="2" type="ORF">P0Y65_03950</name>
</gene>
<sequence>MKLDRRITNGLAWAGVLLVVGIPAADMLSAQFSGDSAEQIAVVAPVAPTPAPSAQRPEQQAAVVAPKPAAAQSANAVDSFVQSGKPLPSYITGGGAAAPAPTQAVVPAKPTASPTVNTPAPTQTTPTQAATTQPVRTPIVTDPVQVASIPPKVAPVPMPLSMRPDPIRVPVANSTPPADIILPPGLGNVPRPPSGMVDSADLEDWESGPLSEFLAQREGRGNSSATVTSDYDPNGFFLDQGPAPGRDRIVGREVQPFFFYSE</sequence>
<organism evidence="2 3">
    <name type="scientific">Candidatus Devosia phytovorans</name>
    <dbReference type="NCBI Taxonomy" id="3121372"/>
    <lineage>
        <taxon>Bacteria</taxon>
        <taxon>Pseudomonadati</taxon>
        <taxon>Pseudomonadota</taxon>
        <taxon>Alphaproteobacteria</taxon>
        <taxon>Hyphomicrobiales</taxon>
        <taxon>Devosiaceae</taxon>
        <taxon>Devosia</taxon>
    </lineage>
</organism>
<dbReference type="Proteomes" id="UP001217476">
    <property type="component" value="Chromosome"/>
</dbReference>
<evidence type="ECO:0000256" key="1">
    <source>
        <dbReference type="SAM" id="MobiDB-lite"/>
    </source>
</evidence>
<name>A0AAJ6B081_9HYPH</name>
<protein>
    <submittedName>
        <fullName evidence="2">Uncharacterized protein</fullName>
    </submittedName>
</protein>
<reference evidence="2" key="1">
    <citation type="submission" date="2023-03" db="EMBL/GenBank/DDBJ databases">
        <title>Andean soil-derived lignocellulolytic bacterial consortium as a source of novel taxa and putative plastic-active enzymes.</title>
        <authorList>
            <person name="Diaz-Garcia L."/>
            <person name="Chuvochina M."/>
            <person name="Feuerriegel G."/>
            <person name="Bunk B."/>
            <person name="Sproer C."/>
            <person name="Streit W.R."/>
            <person name="Rodriguez L.M."/>
            <person name="Overmann J."/>
            <person name="Jimenez D.J."/>
        </authorList>
    </citation>
    <scope>NUCLEOTIDE SEQUENCE</scope>
    <source>
        <strain evidence="2">MAG 4196</strain>
    </source>
</reference>
<proteinExistence type="predicted"/>
<accession>A0AAJ6B081</accession>
<evidence type="ECO:0000313" key="3">
    <source>
        <dbReference type="Proteomes" id="UP001217476"/>
    </source>
</evidence>
<feature type="compositionally biased region" description="Polar residues" evidence="1">
    <location>
        <begin position="221"/>
        <end position="231"/>
    </location>
</feature>